<keyword evidence="2" id="KW-1185">Reference proteome</keyword>
<dbReference type="Proteomes" id="UP000188268">
    <property type="component" value="Unassembled WGS sequence"/>
</dbReference>
<accession>A0A1R3FWW1</accession>
<gene>
    <name evidence="1" type="ORF">CCACVL1_30500</name>
</gene>
<evidence type="ECO:0000313" key="2">
    <source>
        <dbReference type="Proteomes" id="UP000188268"/>
    </source>
</evidence>
<dbReference type="AlphaFoldDB" id="A0A1R3FWW1"/>
<protein>
    <submittedName>
        <fullName evidence="1">Uncharacterized protein</fullName>
    </submittedName>
</protein>
<proteinExistence type="predicted"/>
<sequence length="35" mass="4296">MEEKAFEKKLSDFHREEWSTKKLIHQSMLKAKTLF</sequence>
<dbReference type="EMBL" id="AWWV01016190">
    <property type="protein sequence ID" value="OMO50333.1"/>
    <property type="molecule type" value="Genomic_DNA"/>
</dbReference>
<reference evidence="1 2" key="1">
    <citation type="submission" date="2013-09" db="EMBL/GenBank/DDBJ databases">
        <title>Corchorus capsularis genome sequencing.</title>
        <authorList>
            <person name="Alam M."/>
            <person name="Haque M.S."/>
            <person name="Islam M.S."/>
            <person name="Emdad E.M."/>
            <person name="Islam M.M."/>
            <person name="Ahmed B."/>
            <person name="Halim A."/>
            <person name="Hossen Q.M.M."/>
            <person name="Hossain M.Z."/>
            <person name="Ahmed R."/>
            <person name="Khan M.M."/>
            <person name="Islam R."/>
            <person name="Rashid M.M."/>
            <person name="Khan S.A."/>
            <person name="Rahman M.S."/>
            <person name="Alam M."/>
        </authorList>
    </citation>
    <scope>NUCLEOTIDE SEQUENCE [LARGE SCALE GENOMIC DNA]</scope>
    <source>
        <strain evidence="2">cv. CVL-1</strain>
        <tissue evidence="1">Whole seedling</tissue>
    </source>
</reference>
<dbReference type="Gramene" id="OMO50333">
    <property type="protein sequence ID" value="OMO50333"/>
    <property type="gene ID" value="CCACVL1_30500"/>
</dbReference>
<evidence type="ECO:0000313" key="1">
    <source>
        <dbReference type="EMBL" id="OMO50333.1"/>
    </source>
</evidence>
<organism evidence="1 2">
    <name type="scientific">Corchorus capsularis</name>
    <name type="common">Jute</name>
    <dbReference type="NCBI Taxonomy" id="210143"/>
    <lineage>
        <taxon>Eukaryota</taxon>
        <taxon>Viridiplantae</taxon>
        <taxon>Streptophyta</taxon>
        <taxon>Embryophyta</taxon>
        <taxon>Tracheophyta</taxon>
        <taxon>Spermatophyta</taxon>
        <taxon>Magnoliopsida</taxon>
        <taxon>eudicotyledons</taxon>
        <taxon>Gunneridae</taxon>
        <taxon>Pentapetalae</taxon>
        <taxon>rosids</taxon>
        <taxon>malvids</taxon>
        <taxon>Malvales</taxon>
        <taxon>Malvaceae</taxon>
        <taxon>Grewioideae</taxon>
        <taxon>Apeibeae</taxon>
        <taxon>Corchorus</taxon>
    </lineage>
</organism>
<comment type="caution">
    <text evidence="1">The sequence shown here is derived from an EMBL/GenBank/DDBJ whole genome shotgun (WGS) entry which is preliminary data.</text>
</comment>
<name>A0A1R3FWW1_COCAP</name>